<dbReference type="PIRSF" id="PIRSF006487">
    <property type="entry name" value="GcvT"/>
    <property type="match status" value="1"/>
</dbReference>
<dbReference type="SUPFAM" id="SSF103025">
    <property type="entry name" value="Folate-binding domain"/>
    <property type="match status" value="1"/>
</dbReference>
<feature type="domain" description="CAF17 C-terminal" evidence="2">
    <location>
        <begin position="226"/>
        <end position="301"/>
    </location>
</feature>
<dbReference type="InterPro" id="IPR057460">
    <property type="entry name" value="CAF17_C"/>
</dbReference>
<keyword evidence="4" id="KW-1185">Reference proteome</keyword>
<dbReference type="InterPro" id="IPR027266">
    <property type="entry name" value="TrmE/GcvT-like"/>
</dbReference>
<evidence type="ECO:0000259" key="2">
    <source>
        <dbReference type="Pfam" id="PF25455"/>
    </source>
</evidence>
<dbReference type="AlphaFoldDB" id="A0A967F0Q6"/>
<reference evidence="3" key="1">
    <citation type="submission" date="2020-03" db="EMBL/GenBank/DDBJ databases">
        <title>Genome of Pelagibius litoralis DSM 21314T.</title>
        <authorList>
            <person name="Wang G."/>
        </authorList>
    </citation>
    <scope>NUCLEOTIDE SEQUENCE</scope>
    <source>
        <strain evidence="3">DSM 21314</strain>
    </source>
</reference>
<dbReference type="Proteomes" id="UP000761264">
    <property type="component" value="Unassembled WGS sequence"/>
</dbReference>
<evidence type="ECO:0000313" key="4">
    <source>
        <dbReference type="Proteomes" id="UP000761264"/>
    </source>
</evidence>
<dbReference type="PANTHER" id="PTHR22602">
    <property type="entry name" value="TRANSFERASE CAF17, MITOCHONDRIAL-RELATED"/>
    <property type="match status" value="1"/>
</dbReference>
<dbReference type="RefSeq" id="WP_167227918.1">
    <property type="nucleotide sequence ID" value="NZ_JAAQPH010000016.1"/>
</dbReference>
<evidence type="ECO:0000313" key="3">
    <source>
        <dbReference type="EMBL" id="NIA70879.1"/>
    </source>
</evidence>
<sequence length="302" mass="32617">MSEAKAITLEHRGLLRIGGADRIDFLQGIVSNDVSRVTAAQSLWSAFLTPQGKFLHEFFLAAEGDGLLLDCEAERRADLARRLKLYKLRSQVTVEDATEDFVVVALIGEAALATLDLPEEPGATRPFGGGFVFVDPRLPRLGARAFLPREGAAQALAETGFAEGSLEDYDRLRIATGAPDGSRDMEVEKSILLENGFDELRGVDWDKGCYMGQELTARTKYRALIKKRLLPVEIDGPLPESGSAITRDGKNAGVLRSVVAAADGAALGLALLRLDALGERHDGPLMAGDARVTAQKPDWAEF</sequence>
<comment type="caution">
    <text evidence="3">The sequence shown here is derived from an EMBL/GenBank/DDBJ whole genome shotgun (WGS) entry which is preliminary data.</text>
</comment>
<evidence type="ECO:0000256" key="1">
    <source>
        <dbReference type="ARBA" id="ARBA00022946"/>
    </source>
</evidence>
<organism evidence="3 4">
    <name type="scientific">Pelagibius litoralis</name>
    <dbReference type="NCBI Taxonomy" id="374515"/>
    <lineage>
        <taxon>Bacteria</taxon>
        <taxon>Pseudomonadati</taxon>
        <taxon>Pseudomonadota</taxon>
        <taxon>Alphaproteobacteria</taxon>
        <taxon>Rhodospirillales</taxon>
        <taxon>Rhodovibrionaceae</taxon>
        <taxon>Pelagibius</taxon>
    </lineage>
</organism>
<gene>
    <name evidence="3" type="ORF">HBA54_19960</name>
</gene>
<dbReference type="Pfam" id="PF25455">
    <property type="entry name" value="Beta-barrel_CAF17_C"/>
    <property type="match status" value="1"/>
</dbReference>
<keyword evidence="1" id="KW-0809">Transit peptide</keyword>
<dbReference type="GO" id="GO:0016226">
    <property type="term" value="P:iron-sulfur cluster assembly"/>
    <property type="evidence" value="ECO:0007669"/>
    <property type="project" value="TreeGrafter"/>
</dbReference>
<proteinExistence type="predicted"/>
<dbReference type="InterPro" id="IPR017703">
    <property type="entry name" value="YgfZ/GCV_T_CS"/>
</dbReference>
<dbReference type="InterPro" id="IPR045179">
    <property type="entry name" value="YgfZ/GcvT"/>
</dbReference>
<accession>A0A967F0Q6</accession>
<dbReference type="NCBIfam" id="TIGR03317">
    <property type="entry name" value="ygfZ_signature"/>
    <property type="match status" value="1"/>
</dbReference>
<dbReference type="PANTHER" id="PTHR22602:SF0">
    <property type="entry name" value="TRANSFERASE CAF17, MITOCHONDRIAL-RELATED"/>
    <property type="match status" value="1"/>
</dbReference>
<dbReference type="EMBL" id="JAAQPH010000016">
    <property type="protein sequence ID" value="NIA70879.1"/>
    <property type="molecule type" value="Genomic_DNA"/>
</dbReference>
<dbReference type="Gene3D" id="3.30.1360.120">
    <property type="entry name" value="Probable tRNA modification gtpase trme, domain 1"/>
    <property type="match status" value="1"/>
</dbReference>
<protein>
    <submittedName>
        <fullName evidence="3">Folate-binding protein YgfZ</fullName>
    </submittedName>
</protein>
<name>A0A967F0Q6_9PROT</name>